<dbReference type="EMBL" id="BSNC01000006">
    <property type="protein sequence ID" value="GLP97413.1"/>
    <property type="molecule type" value="Genomic_DNA"/>
</dbReference>
<reference evidence="5" key="2">
    <citation type="submission" date="2023-01" db="EMBL/GenBank/DDBJ databases">
        <title>Draft genome sequence of Paraferrimonas sedimenticola strain NBRC 101628.</title>
        <authorList>
            <person name="Sun Q."/>
            <person name="Mori K."/>
        </authorList>
    </citation>
    <scope>NUCLEOTIDE SEQUENCE</scope>
    <source>
        <strain evidence="5">NBRC 101628</strain>
    </source>
</reference>
<dbReference type="FunFam" id="3.40.640.10:FF:000038">
    <property type="entry name" value="Cystathionine gamma-synthase"/>
    <property type="match status" value="1"/>
</dbReference>
<dbReference type="Gene3D" id="3.90.1150.10">
    <property type="entry name" value="Aspartate Aminotransferase, domain 1"/>
    <property type="match status" value="1"/>
</dbReference>
<dbReference type="PANTHER" id="PTHR11808:SF75">
    <property type="entry name" value="CYSTATHIONINE GAMMA-SYNTHASE"/>
    <property type="match status" value="1"/>
</dbReference>
<dbReference type="GO" id="GO:0030170">
    <property type="term" value="F:pyridoxal phosphate binding"/>
    <property type="evidence" value="ECO:0007669"/>
    <property type="project" value="InterPro"/>
</dbReference>
<dbReference type="RefSeq" id="WP_095504742.1">
    <property type="nucleotide sequence ID" value="NZ_BSNC01000006.1"/>
</dbReference>
<accession>A0AA37RY67</accession>
<comment type="caution">
    <text evidence="5">The sequence shown here is derived from an EMBL/GenBank/DDBJ whole genome shotgun (WGS) entry which is preliminary data.</text>
</comment>
<dbReference type="InterPro" id="IPR011821">
    <property type="entry name" value="O_succ_thio_ly"/>
</dbReference>
<dbReference type="GO" id="GO:0019343">
    <property type="term" value="P:cysteine biosynthetic process via cystathionine"/>
    <property type="evidence" value="ECO:0007669"/>
    <property type="project" value="TreeGrafter"/>
</dbReference>
<organism evidence="5 6">
    <name type="scientific">Paraferrimonas sedimenticola</name>
    <dbReference type="NCBI Taxonomy" id="375674"/>
    <lineage>
        <taxon>Bacteria</taxon>
        <taxon>Pseudomonadati</taxon>
        <taxon>Pseudomonadota</taxon>
        <taxon>Gammaproteobacteria</taxon>
        <taxon>Alteromonadales</taxon>
        <taxon>Ferrimonadaceae</taxon>
        <taxon>Paraferrimonas</taxon>
    </lineage>
</organism>
<comment type="similarity">
    <text evidence="4">Belongs to the trans-sulfuration enzymes family.</text>
</comment>
<dbReference type="PIRSF" id="PIRSF001434">
    <property type="entry name" value="CGS"/>
    <property type="match status" value="1"/>
</dbReference>
<dbReference type="NCBIfam" id="TIGR02080">
    <property type="entry name" value="O_succ_thio_ly"/>
    <property type="match status" value="1"/>
</dbReference>
<dbReference type="InterPro" id="IPR015422">
    <property type="entry name" value="PyrdxlP-dep_Trfase_small"/>
</dbReference>
<gene>
    <name evidence="5" type="primary">metB</name>
    <name evidence="5" type="ORF">GCM10007895_27200</name>
</gene>
<dbReference type="Pfam" id="PF01053">
    <property type="entry name" value="Cys_Met_Meta_PP"/>
    <property type="match status" value="1"/>
</dbReference>
<dbReference type="GO" id="GO:0003962">
    <property type="term" value="F:cystathionine gamma-synthase activity"/>
    <property type="evidence" value="ECO:0007669"/>
    <property type="project" value="TreeGrafter"/>
</dbReference>
<dbReference type="SUPFAM" id="SSF53383">
    <property type="entry name" value="PLP-dependent transferases"/>
    <property type="match status" value="1"/>
</dbReference>
<evidence type="ECO:0000256" key="4">
    <source>
        <dbReference type="RuleBase" id="RU362118"/>
    </source>
</evidence>
<dbReference type="Gene3D" id="3.40.640.10">
    <property type="entry name" value="Type I PLP-dependent aspartate aminotransferase-like (Major domain)"/>
    <property type="match status" value="1"/>
</dbReference>
<name>A0AA37RY67_9GAMM</name>
<dbReference type="PROSITE" id="PS00868">
    <property type="entry name" value="CYS_MET_METAB_PP"/>
    <property type="match status" value="1"/>
</dbReference>
<keyword evidence="2 3" id="KW-0663">Pyridoxal phosphate</keyword>
<dbReference type="CDD" id="cd00614">
    <property type="entry name" value="CGS_like"/>
    <property type="match status" value="1"/>
</dbReference>
<sequence>MKDYQPGTIAVREGIENDTHHGAIVPPIYLSTNYSFADYTEPRQYDYSRSGNPTRGILGDALAKLEQGSTGIITNTGMSAINVVLQLLSPGDRLVVPHDCYGGSFRLFTNLAKKGQFELDVVDQTDTQALTEAIAKGPKLVWLETPSNPLLRIVDIAETAEQCAKVGALLAVDNTFLSPALQTPLTLGADIVVHSTTKFINGHSDVVGGAVVAKDDELGELLAWWANTIGATGGAFDSYLTLRGLRTLECRLNSHQNNATKVAELLNAHPAVAKLYYPGLTDHPGHELAIKQQKGFGSMLSFELVGDQQQVATFLEQLALFSVAESLGGVESLVAVPATMTHRAMEPEARHEAGLKDTLIRLSVGIENGDDLVADLKQALDAVVVKGD</sequence>
<proteinExistence type="inferred from homology"/>
<dbReference type="FunFam" id="3.90.1150.10:FF:000008">
    <property type="entry name" value="Cystathionine gamma-synthase"/>
    <property type="match status" value="1"/>
</dbReference>
<dbReference type="InterPro" id="IPR000277">
    <property type="entry name" value="Cys/Met-Metab_PyrdxlP-dep_enz"/>
</dbReference>
<reference evidence="5" key="1">
    <citation type="journal article" date="2014" name="Int. J. Syst. Evol. Microbiol.">
        <title>Complete genome sequence of Corynebacterium casei LMG S-19264T (=DSM 44701T), isolated from a smear-ripened cheese.</title>
        <authorList>
            <consortium name="US DOE Joint Genome Institute (JGI-PGF)"/>
            <person name="Walter F."/>
            <person name="Albersmeier A."/>
            <person name="Kalinowski J."/>
            <person name="Ruckert C."/>
        </authorList>
    </citation>
    <scope>NUCLEOTIDE SEQUENCE</scope>
    <source>
        <strain evidence="5">NBRC 101628</strain>
    </source>
</reference>
<evidence type="ECO:0000313" key="5">
    <source>
        <dbReference type="EMBL" id="GLP97413.1"/>
    </source>
</evidence>
<evidence type="ECO:0000256" key="1">
    <source>
        <dbReference type="ARBA" id="ARBA00001933"/>
    </source>
</evidence>
<dbReference type="GO" id="GO:0019346">
    <property type="term" value="P:transsulfuration"/>
    <property type="evidence" value="ECO:0007669"/>
    <property type="project" value="InterPro"/>
</dbReference>
<comment type="cofactor">
    <cofactor evidence="1 4">
        <name>pyridoxal 5'-phosphate</name>
        <dbReference type="ChEBI" id="CHEBI:597326"/>
    </cofactor>
</comment>
<dbReference type="AlphaFoldDB" id="A0AA37RY67"/>
<dbReference type="GO" id="GO:0004123">
    <property type="term" value="F:cystathionine gamma-lyase activity"/>
    <property type="evidence" value="ECO:0007669"/>
    <property type="project" value="TreeGrafter"/>
</dbReference>
<dbReference type="GO" id="GO:0005737">
    <property type="term" value="C:cytoplasm"/>
    <property type="evidence" value="ECO:0007669"/>
    <property type="project" value="TreeGrafter"/>
</dbReference>
<feature type="modified residue" description="N6-(pyridoxal phosphate)lysine" evidence="3">
    <location>
        <position position="198"/>
    </location>
</feature>
<evidence type="ECO:0000313" key="6">
    <source>
        <dbReference type="Proteomes" id="UP001161422"/>
    </source>
</evidence>
<evidence type="ECO:0000256" key="2">
    <source>
        <dbReference type="ARBA" id="ARBA00022898"/>
    </source>
</evidence>
<evidence type="ECO:0000256" key="3">
    <source>
        <dbReference type="PIRSR" id="PIRSR001434-2"/>
    </source>
</evidence>
<protein>
    <submittedName>
        <fullName evidence="5">O-succinylhomoserine (Thiol)-lyase</fullName>
    </submittedName>
</protein>
<dbReference type="InterPro" id="IPR054542">
    <property type="entry name" value="Cys_met_metab_PP"/>
</dbReference>
<dbReference type="InterPro" id="IPR015421">
    <property type="entry name" value="PyrdxlP-dep_Trfase_major"/>
</dbReference>
<keyword evidence="6" id="KW-1185">Reference proteome</keyword>
<dbReference type="InterPro" id="IPR015424">
    <property type="entry name" value="PyrdxlP-dep_Trfase"/>
</dbReference>
<dbReference type="Proteomes" id="UP001161422">
    <property type="component" value="Unassembled WGS sequence"/>
</dbReference>
<dbReference type="PANTHER" id="PTHR11808">
    <property type="entry name" value="TRANS-SULFURATION ENZYME FAMILY MEMBER"/>
    <property type="match status" value="1"/>
</dbReference>